<dbReference type="Proteomes" id="UP000285301">
    <property type="component" value="Unassembled WGS sequence"/>
</dbReference>
<dbReference type="PANTHER" id="PTHR15228">
    <property type="entry name" value="SPERMATHECAL PHYSIOLOGY VARIANT"/>
    <property type="match status" value="1"/>
</dbReference>
<feature type="region of interest" description="Disordered" evidence="6">
    <location>
        <begin position="901"/>
        <end position="982"/>
    </location>
</feature>
<keyword evidence="1" id="KW-0343">GTPase activation</keyword>
<name>A0A443RHU4_9ACAR</name>
<keyword evidence="3 4" id="KW-0175">Coiled coil</keyword>
<feature type="compositionally biased region" description="Polar residues" evidence="6">
    <location>
        <begin position="937"/>
        <end position="960"/>
    </location>
</feature>
<keyword evidence="2" id="KW-0479">Metal-binding</keyword>
<dbReference type="PROSITE" id="PS51741">
    <property type="entry name" value="F_BAR"/>
    <property type="match status" value="1"/>
</dbReference>
<evidence type="ECO:0000256" key="5">
    <source>
        <dbReference type="SAM" id="Coils"/>
    </source>
</evidence>
<proteinExistence type="predicted"/>
<dbReference type="InterPro" id="IPR051025">
    <property type="entry name" value="RhoGAP"/>
</dbReference>
<reference evidence="9 10" key="1">
    <citation type="journal article" date="2018" name="Gigascience">
        <title>Genomes of trombidid mites reveal novel predicted allergens and laterally-transferred genes associated with secondary metabolism.</title>
        <authorList>
            <person name="Dong X."/>
            <person name="Chaisiri K."/>
            <person name="Xia D."/>
            <person name="Armstrong S.D."/>
            <person name="Fang Y."/>
            <person name="Donnelly M.J."/>
            <person name="Kadowaki T."/>
            <person name="McGarry J.W."/>
            <person name="Darby A.C."/>
            <person name="Makepeace B.L."/>
        </authorList>
    </citation>
    <scope>NUCLEOTIDE SEQUENCE [LARGE SCALE GENOMIC DNA]</scope>
    <source>
        <strain evidence="9">UoL-WK</strain>
    </source>
</reference>
<feature type="compositionally biased region" description="Basic and acidic residues" evidence="6">
    <location>
        <begin position="820"/>
        <end position="838"/>
    </location>
</feature>
<evidence type="ECO:0000259" key="8">
    <source>
        <dbReference type="PROSITE" id="PS51741"/>
    </source>
</evidence>
<feature type="domain" description="F-BAR" evidence="8">
    <location>
        <begin position="200"/>
        <end position="464"/>
    </location>
</feature>
<dbReference type="Pfam" id="PF22699">
    <property type="entry name" value="GMIP-like_FCH"/>
    <property type="match status" value="1"/>
</dbReference>
<comment type="caution">
    <text evidence="9">The sequence shown here is derived from an EMBL/GenBank/DDBJ whole genome shotgun (WGS) entry which is preliminary data.</text>
</comment>
<evidence type="ECO:0000256" key="2">
    <source>
        <dbReference type="ARBA" id="ARBA00022771"/>
    </source>
</evidence>
<keyword evidence="10" id="KW-1185">Reference proteome</keyword>
<keyword evidence="2" id="KW-0862">Zinc</keyword>
<dbReference type="EMBL" id="NCKU01000609">
    <property type="protein sequence ID" value="RWS14840.1"/>
    <property type="molecule type" value="Genomic_DNA"/>
</dbReference>
<dbReference type="Gene3D" id="1.10.555.10">
    <property type="entry name" value="Rho GTPase activation protein"/>
    <property type="match status" value="1"/>
</dbReference>
<evidence type="ECO:0000313" key="10">
    <source>
        <dbReference type="Proteomes" id="UP000285301"/>
    </source>
</evidence>
<accession>A0A443RHU4</accession>
<evidence type="ECO:0000256" key="3">
    <source>
        <dbReference type="ARBA" id="ARBA00023054"/>
    </source>
</evidence>
<evidence type="ECO:0000256" key="4">
    <source>
        <dbReference type="PROSITE-ProRule" id="PRU01077"/>
    </source>
</evidence>
<dbReference type="GO" id="GO:0005096">
    <property type="term" value="F:GTPase activator activity"/>
    <property type="evidence" value="ECO:0007669"/>
    <property type="project" value="UniProtKB-KW"/>
</dbReference>
<keyword evidence="2" id="KW-0863">Zinc-finger</keyword>
<dbReference type="InterPro" id="IPR057028">
    <property type="entry name" value="RHG29_45_N"/>
</dbReference>
<sequence length="982" mass="110280">MLKKNSGYDCALASNVLSSESGINVSLSPSMVSINSNHSSSGTSSSVVDSGGSLVEQEDIITLTNYVKQFREVLSKLRRLFSSPDEAKRDNKRETLRVRVHERLGDVLKILRIIFQKYADIQSTELLMAAGTLIQQVKGYNYEDEKADPSEFLVAIDQLAYAFSNRVSEYLMGDIDANVKSRFSEENLTENVDESSLTPNECDNRFFRLPEGIDLALHRAKVWSKYAKDVITYIEKRTHLEAEHARNLIKLAQTMKPILKEERYLPFQSIYCMALDQDLENSNACLANCAIILGHKFIEPLAARRNEHEKCRKAIKQEWQREVKKTHEAVNNLRKAKALYNQRQQEYARAKDALKSAEIGNDGVVDQNKIERKKRLEDEASAKAMEAEANYRAAIQEANERTANLEKVKKKLLIRIRELIYQCDQTMKAVTVGYYQLQHTITASGPVQFQGLCESSRLYEPGSQYIEFVKRIPQPETVKTTPSYIFEAFVESESEGRQRSVSDEESVGSAEEDHRTSGKELLGQSISSGDELEAEFNTDSGYGSTKKSPSFTKAAQTHHFRKLKSPSRCRECDTYVCFQGTECSQNLTILCGHKRLSRKMTTFGVDLSAQGKDVPDIVVKCITEIDKKGAGIKGLYRVSGVKSRVEKLCQSFENGADLVDLSDQHPNVIANVLKLYLRQLPEPLLTFRLYPDFIRIAKEYPASLKHEDTTDSVEERQIIEELKKTVSKLPTVHRKTLSYLIHHLKRISENSENNMPPSNLGIVFGPTLLRTSEGGASLSSLIDTVHQTRVIELLIMYASQVFGPSPFESEEVSDNIACKVSRDTKQETREESRQESKQEMTLLRGGKHVDFSSIKESTATHGYTSQTVITLSGQKVVTSSAATTQSKPSLHELRRQFFTAPCSPPQLRSLPSTLPIISSTTSDSLSPLSGSSQQLQHTSMKRTSSSQLSSPEHNASQEMRSSSSSQSIRLVDADDDQQTKYV</sequence>
<dbReference type="SUPFAM" id="SSF48350">
    <property type="entry name" value="GTPase activation domain, GAP"/>
    <property type="match status" value="1"/>
</dbReference>
<dbReference type="SUPFAM" id="SSF103657">
    <property type="entry name" value="BAR/IMD domain-like"/>
    <property type="match status" value="1"/>
</dbReference>
<evidence type="ECO:0000259" key="7">
    <source>
        <dbReference type="PROSITE" id="PS50238"/>
    </source>
</evidence>
<feature type="region of interest" description="Disordered" evidence="6">
    <location>
        <begin position="820"/>
        <end position="848"/>
    </location>
</feature>
<evidence type="ECO:0000313" key="9">
    <source>
        <dbReference type="EMBL" id="RWS14840.1"/>
    </source>
</evidence>
<dbReference type="GO" id="GO:0007165">
    <property type="term" value="P:signal transduction"/>
    <property type="evidence" value="ECO:0007669"/>
    <property type="project" value="InterPro"/>
</dbReference>
<dbReference type="SMART" id="SM00055">
    <property type="entry name" value="FCH"/>
    <property type="match status" value="1"/>
</dbReference>
<dbReference type="Pfam" id="PF24235">
    <property type="entry name" value="RHG29_45_N"/>
    <property type="match status" value="1"/>
</dbReference>
<protein>
    <submittedName>
        <fullName evidence="9">Minor histocompatibility protein HA-1-like protein</fullName>
    </submittedName>
</protein>
<dbReference type="Gene3D" id="1.20.1270.60">
    <property type="entry name" value="Arfaptin homology (AH) domain/BAR domain"/>
    <property type="match status" value="1"/>
</dbReference>
<dbReference type="AlphaFoldDB" id="A0A443RHU4"/>
<dbReference type="CDD" id="cd20816">
    <property type="entry name" value="C1_GMIP-like"/>
    <property type="match status" value="1"/>
</dbReference>
<dbReference type="InterPro" id="IPR000198">
    <property type="entry name" value="RhoGAP_dom"/>
</dbReference>
<feature type="domain" description="Rho-GAP" evidence="7">
    <location>
        <begin position="605"/>
        <end position="802"/>
    </location>
</feature>
<dbReference type="OrthoDB" id="79452at2759"/>
<evidence type="ECO:0000256" key="1">
    <source>
        <dbReference type="ARBA" id="ARBA00022468"/>
    </source>
</evidence>
<dbReference type="PANTHER" id="PTHR15228:SF25">
    <property type="entry name" value="F-BAR DOMAIN-CONTAINING PROTEIN"/>
    <property type="match status" value="1"/>
</dbReference>
<dbReference type="Pfam" id="PF00620">
    <property type="entry name" value="RhoGAP"/>
    <property type="match status" value="1"/>
</dbReference>
<dbReference type="PROSITE" id="PS50238">
    <property type="entry name" value="RHOGAP"/>
    <property type="match status" value="1"/>
</dbReference>
<dbReference type="GO" id="GO:0051056">
    <property type="term" value="P:regulation of small GTPase mediated signal transduction"/>
    <property type="evidence" value="ECO:0007669"/>
    <property type="project" value="UniProtKB-ARBA"/>
</dbReference>
<gene>
    <name evidence="9" type="ORF">B4U79_02267</name>
</gene>
<dbReference type="InterPro" id="IPR054713">
    <property type="entry name" value="GMIP/FCHO2-like_FCH"/>
</dbReference>
<dbReference type="InterPro" id="IPR031160">
    <property type="entry name" value="F_BAR_dom"/>
</dbReference>
<feature type="compositionally biased region" description="Low complexity" evidence="6">
    <location>
        <begin position="909"/>
        <end position="936"/>
    </location>
</feature>
<organism evidence="9 10">
    <name type="scientific">Dinothrombium tinctorium</name>
    <dbReference type="NCBI Taxonomy" id="1965070"/>
    <lineage>
        <taxon>Eukaryota</taxon>
        <taxon>Metazoa</taxon>
        <taxon>Ecdysozoa</taxon>
        <taxon>Arthropoda</taxon>
        <taxon>Chelicerata</taxon>
        <taxon>Arachnida</taxon>
        <taxon>Acari</taxon>
        <taxon>Acariformes</taxon>
        <taxon>Trombidiformes</taxon>
        <taxon>Prostigmata</taxon>
        <taxon>Anystina</taxon>
        <taxon>Parasitengona</taxon>
        <taxon>Trombidioidea</taxon>
        <taxon>Trombidiidae</taxon>
        <taxon>Dinothrombium</taxon>
    </lineage>
</organism>
<evidence type="ECO:0000256" key="6">
    <source>
        <dbReference type="SAM" id="MobiDB-lite"/>
    </source>
</evidence>
<dbReference type="InterPro" id="IPR027267">
    <property type="entry name" value="AH/BAR_dom_sf"/>
</dbReference>
<feature type="region of interest" description="Disordered" evidence="6">
    <location>
        <begin position="496"/>
        <end position="521"/>
    </location>
</feature>
<dbReference type="InterPro" id="IPR008936">
    <property type="entry name" value="Rho_GTPase_activation_prot"/>
</dbReference>
<dbReference type="GO" id="GO:0008270">
    <property type="term" value="F:zinc ion binding"/>
    <property type="evidence" value="ECO:0007669"/>
    <property type="project" value="UniProtKB-KW"/>
</dbReference>
<dbReference type="InterPro" id="IPR001060">
    <property type="entry name" value="FCH_dom"/>
</dbReference>
<dbReference type="STRING" id="1965070.A0A443RHU4"/>
<feature type="coiled-coil region" evidence="5">
    <location>
        <begin position="316"/>
        <end position="415"/>
    </location>
</feature>
<dbReference type="SMART" id="SM00324">
    <property type="entry name" value="RhoGAP"/>
    <property type="match status" value="1"/>
</dbReference>